<dbReference type="PANTHER" id="PTHR23244">
    <property type="entry name" value="KELCH REPEAT DOMAIN"/>
    <property type="match status" value="1"/>
</dbReference>
<protein>
    <submittedName>
        <fullName evidence="1">6684_t:CDS:1</fullName>
    </submittedName>
</protein>
<comment type="caution">
    <text evidence="1">The sequence shown here is derived from an EMBL/GenBank/DDBJ whole genome shotgun (WGS) entry which is preliminary data.</text>
</comment>
<dbReference type="SUPFAM" id="SSF50965">
    <property type="entry name" value="Galactose oxidase, central domain"/>
    <property type="match status" value="1"/>
</dbReference>
<dbReference type="AlphaFoldDB" id="A0A9N9JAX3"/>
<dbReference type="InterPro" id="IPR011043">
    <property type="entry name" value="Gal_Oxase/kelch_b-propeller"/>
</dbReference>
<evidence type="ECO:0000313" key="1">
    <source>
        <dbReference type="EMBL" id="CAG8773123.1"/>
    </source>
</evidence>
<dbReference type="Gene3D" id="2.120.10.80">
    <property type="entry name" value="Kelch-type beta propeller"/>
    <property type="match status" value="1"/>
</dbReference>
<gene>
    <name evidence="1" type="ORF">DERYTH_LOCUS18883</name>
</gene>
<dbReference type="InterPro" id="IPR015915">
    <property type="entry name" value="Kelch-typ_b-propeller"/>
</dbReference>
<dbReference type="OrthoDB" id="432528at2759"/>
<accession>A0A9N9JAX3</accession>
<name>A0A9N9JAX3_9GLOM</name>
<dbReference type="Pfam" id="PF24681">
    <property type="entry name" value="Kelch_KLHDC2_KLHL20_DRC7"/>
    <property type="match status" value="1"/>
</dbReference>
<dbReference type="EMBL" id="CAJVPY010019842">
    <property type="protein sequence ID" value="CAG8773123.1"/>
    <property type="molecule type" value="Genomic_DNA"/>
</dbReference>
<proteinExistence type="predicted"/>
<feature type="non-terminal residue" evidence="1">
    <location>
        <position position="199"/>
    </location>
</feature>
<dbReference type="Proteomes" id="UP000789405">
    <property type="component" value="Unassembled WGS sequence"/>
</dbReference>
<reference evidence="1" key="1">
    <citation type="submission" date="2021-06" db="EMBL/GenBank/DDBJ databases">
        <authorList>
            <person name="Kallberg Y."/>
            <person name="Tangrot J."/>
            <person name="Rosling A."/>
        </authorList>
    </citation>
    <scope>NUCLEOTIDE SEQUENCE</scope>
    <source>
        <strain evidence="1">MA453B</strain>
    </source>
</reference>
<sequence>KCYHCDTTWARGKPLVMKAPSITGDSIPVRQQMTGVINPKGIIYIFEISLDLPSNLVKMKNLKLFDTTIDEWSSMDAVGADVDPRWIFSSVLNGRIIIFGGCTFNNTGVSPKLAVLDTNKNPYEWSIPSSSNVNSPPSIYGHTANLYYNYMIITFGYDIDNETYNSQVYLYDIKNNAWVTHFDPPSSRNLLLIGLVTGI</sequence>
<dbReference type="PANTHER" id="PTHR23244:SF471">
    <property type="entry name" value="GUANINE NUCLEOTIDE-BINDING PROTEIN SUBUNIT BETA 1-RELATED"/>
    <property type="match status" value="1"/>
</dbReference>
<organism evidence="1 2">
    <name type="scientific">Dentiscutata erythropus</name>
    <dbReference type="NCBI Taxonomy" id="1348616"/>
    <lineage>
        <taxon>Eukaryota</taxon>
        <taxon>Fungi</taxon>
        <taxon>Fungi incertae sedis</taxon>
        <taxon>Mucoromycota</taxon>
        <taxon>Glomeromycotina</taxon>
        <taxon>Glomeromycetes</taxon>
        <taxon>Diversisporales</taxon>
        <taxon>Gigasporaceae</taxon>
        <taxon>Dentiscutata</taxon>
    </lineage>
</organism>
<feature type="non-terminal residue" evidence="1">
    <location>
        <position position="1"/>
    </location>
</feature>
<keyword evidence="2" id="KW-1185">Reference proteome</keyword>
<evidence type="ECO:0000313" key="2">
    <source>
        <dbReference type="Proteomes" id="UP000789405"/>
    </source>
</evidence>